<dbReference type="GO" id="GO:0000976">
    <property type="term" value="F:transcription cis-regulatory region binding"/>
    <property type="evidence" value="ECO:0007669"/>
    <property type="project" value="TreeGrafter"/>
</dbReference>
<dbReference type="PANTHER" id="PTHR30055">
    <property type="entry name" value="HTH-TYPE TRANSCRIPTIONAL REGULATOR RUTR"/>
    <property type="match status" value="1"/>
</dbReference>
<gene>
    <name evidence="6" type="ORF">TM49_04405</name>
</gene>
<dbReference type="PATRIC" id="fig|1486262.3.peg.900"/>
<dbReference type="PANTHER" id="PTHR30055:SF148">
    <property type="entry name" value="TETR-FAMILY TRANSCRIPTIONAL REGULATOR"/>
    <property type="match status" value="1"/>
</dbReference>
<dbReference type="Gene3D" id="1.10.10.60">
    <property type="entry name" value="Homeodomain-like"/>
    <property type="match status" value="1"/>
</dbReference>
<dbReference type="Pfam" id="PF00440">
    <property type="entry name" value="TetR_N"/>
    <property type="match status" value="1"/>
</dbReference>
<dbReference type="InterPro" id="IPR001647">
    <property type="entry name" value="HTH_TetR"/>
</dbReference>
<dbReference type="HOGENOM" id="CLU_069356_25_3_5"/>
<feature type="domain" description="HTH tetR-type" evidence="5">
    <location>
        <begin position="13"/>
        <end position="73"/>
    </location>
</feature>
<dbReference type="AlphaFoldDB" id="A0A0D5LLN0"/>
<dbReference type="OrthoDB" id="9796019at2"/>
<keyword evidence="3" id="KW-0804">Transcription</keyword>
<dbReference type="EMBL" id="CP010803">
    <property type="protein sequence ID" value="AJY45104.1"/>
    <property type="molecule type" value="Genomic_DNA"/>
</dbReference>
<dbReference type="SUPFAM" id="SSF46689">
    <property type="entry name" value="Homeodomain-like"/>
    <property type="match status" value="1"/>
</dbReference>
<evidence type="ECO:0000256" key="2">
    <source>
        <dbReference type="ARBA" id="ARBA00023125"/>
    </source>
</evidence>
<dbReference type="GO" id="GO:0003700">
    <property type="term" value="F:DNA-binding transcription factor activity"/>
    <property type="evidence" value="ECO:0007669"/>
    <property type="project" value="TreeGrafter"/>
</dbReference>
<accession>A0A0D5LLN0</accession>
<dbReference type="Pfam" id="PF16859">
    <property type="entry name" value="TetR_C_11"/>
    <property type="match status" value="1"/>
</dbReference>
<dbReference type="InterPro" id="IPR011075">
    <property type="entry name" value="TetR_C"/>
</dbReference>
<evidence type="ECO:0000313" key="7">
    <source>
        <dbReference type="Proteomes" id="UP000032611"/>
    </source>
</evidence>
<evidence type="ECO:0000256" key="1">
    <source>
        <dbReference type="ARBA" id="ARBA00023015"/>
    </source>
</evidence>
<evidence type="ECO:0000256" key="3">
    <source>
        <dbReference type="ARBA" id="ARBA00023163"/>
    </source>
</evidence>
<keyword evidence="2 4" id="KW-0238">DNA-binding</keyword>
<feature type="DNA-binding region" description="H-T-H motif" evidence="4">
    <location>
        <begin position="36"/>
        <end position="55"/>
    </location>
</feature>
<keyword evidence="7" id="KW-1185">Reference proteome</keyword>
<dbReference type="InterPro" id="IPR050109">
    <property type="entry name" value="HTH-type_TetR-like_transc_reg"/>
</dbReference>
<sequence length="196" mass="21554">MEGDLAGERRRGEALDQALLDAAWEELRTHGYAHLTMEAVAERAGTSRPVIARRWDGKAPLAVAAIRRQMEAFPVDVPDQGDVRTQLLAYLARASDRAEGIAAAFSLFTSEYFSEVGSSPESLHSALIRGEAETETQILKRAVARGEVEGRKLVPPVSTLLGDLFRHHVIMNFSAPPIALREAWVDSIFLPLVRPD</sequence>
<dbReference type="InterPro" id="IPR009057">
    <property type="entry name" value="Homeodomain-like_sf"/>
</dbReference>
<protein>
    <submittedName>
        <fullName evidence="6">TetR family transcriptional regulator</fullName>
    </submittedName>
</protein>
<dbReference type="STRING" id="1486262.TM49_04405"/>
<evidence type="ECO:0000256" key="4">
    <source>
        <dbReference type="PROSITE-ProRule" id="PRU00335"/>
    </source>
</evidence>
<dbReference type="SUPFAM" id="SSF48498">
    <property type="entry name" value="Tetracyclin repressor-like, C-terminal domain"/>
    <property type="match status" value="1"/>
</dbReference>
<reference evidence="6 7" key="1">
    <citation type="journal article" date="2015" name="Genome Announc.">
        <title>Complete genome sequence of Martelella endophytica YC6887, which has antifungal activity associated with a halophyte.</title>
        <authorList>
            <person name="Khan A."/>
            <person name="Khan H."/>
            <person name="Chung E.J."/>
            <person name="Hossain M.T."/>
            <person name="Chung Y.R."/>
        </authorList>
    </citation>
    <scope>NUCLEOTIDE SEQUENCE [LARGE SCALE GENOMIC DNA]</scope>
    <source>
        <strain evidence="6">YC6887</strain>
    </source>
</reference>
<organism evidence="6 7">
    <name type="scientific">Martelella endophytica</name>
    <dbReference type="NCBI Taxonomy" id="1486262"/>
    <lineage>
        <taxon>Bacteria</taxon>
        <taxon>Pseudomonadati</taxon>
        <taxon>Pseudomonadota</taxon>
        <taxon>Alphaproteobacteria</taxon>
        <taxon>Hyphomicrobiales</taxon>
        <taxon>Aurantimonadaceae</taxon>
        <taxon>Martelella</taxon>
    </lineage>
</organism>
<name>A0A0D5LLN0_MAREN</name>
<dbReference type="KEGG" id="mey:TM49_04405"/>
<proteinExistence type="predicted"/>
<dbReference type="Proteomes" id="UP000032611">
    <property type="component" value="Chromosome"/>
</dbReference>
<evidence type="ECO:0000259" key="5">
    <source>
        <dbReference type="PROSITE" id="PS50977"/>
    </source>
</evidence>
<evidence type="ECO:0000313" key="6">
    <source>
        <dbReference type="EMBL" id="AJY45104.1"/>
    </source>
</evidence>
<dbReference type="Gene3D" id="1.10.357.10">
    <property type="entry name" value="Tetracycline Repressor, domain 2"/>
    <property type="match status" value="1"/>
</dbReference>
<keyword evidence="1" id="KW-0805">Transcription regulation</keyword>
<dbReference type="PROSITE" id="PS50977">
    <property type="entry name" value="HTH_TETR_2"/>
    <property type="match status" value="1"/>
</dbReference>
<dbReference type="InterPro" id="IPR036271">
    <property type="entry name" value="Tet_transcr_reg_TetR-rel_C_sf"/>
</dbReference>